<dbReference type="PROSITE" id="PS51819">
    <property type="entry name" value="VOC"/>
    <property type="match status" value="1"/>
</dbReference>
<name>W4LI91_ENTF1</name>
<dbReference type="SUPFAM" id="SSF54593">
    <property type="entry name" value="Glyoxalase/Bleomycin resistance protein/Dihydroxybiphenyl dioxygenase"/>
    <property type="match status" value="1"/>
</dbReference>
<evidence type="ECO:0000313" key="3">
    <source>
        <dbReference type="Proteomes" id="UP000019141"/>
    </source>
</evidence>
<dbReference type="AlphaFoldDB" id="W4LI91"/>
<dbReference type="InterPro" id="IPR037523">
    <property type="entry name" value="VOC_core"/>
</dbReference>
<gene>
    <name evidence="2" type="ORF">ETSY1_21590</name>
</gene>
<organism evidence="2 3">
    <name type="scientific">Entotheonella factor</name>
    <dbReference type="NCBI Taxonomy" id="1429438"/>
    <lineage>
        <taxon>Bacteria</taxon>
        <taxon>Pseudomonadati</taxon>
        <taxon>Nitrospinota/Tectimicrobiota group</taxon>
        <taxon>Candidatus Tectimicrobiota</taxon>
        <taxon>Candidatus Entotheonellia</taxon>
        <taxon>Candidatus Entotheonellales</taxon>
        <taxon>Candidatus Entotheonellaceae</taxon>
        <taxon>Candidatus Entotheonella</taxon>
    </lineage>
</organism>
<protein>
    <recommendedName>
        <fullName evidence="1">VOC domain-containing protein</fullName>
    </recommendedName>
</protein>
<feature type="non-terminal residue" evidence="2">
    <location>
        <position position="1"/>
    </location>
</feature>
<dbReference type="Pfam" id="PF00903">
    <property type="entry name" value="Glyoxalase"/>
    <property type="match status" value="1"/>
</dbReference>
<evidence type="ECO:0000313" key="2">
    <source>
        <dbReference type="EMBL" id="ETW97702.1"/>
    </source>
</evidence>
<comment type="caution">
    <text evidence="2">The sequence shown here is derived from an EMBL/GenBank/DDBJ whole genome shotgun (WGS) entry which is preliminary data.</text>
</comment>
<dbReference type="PANTHER" id="PTHR34109:SF1">
    <property type="entry name" value="VOC DOMAIN-CONTAINING PROTEIN"/>
    <property type="match status" value="1"/>
</dbReference>
<dbReference type="InterPro" id="IPR004360">
    <property type="entry name" value="Glyas_Fos-R_dOase_dom"/>
</dbReference>
<reference evidence="2 3" key="1">
    <citation type="journal article" date="2014" name="Nature">
        <title>An environmental bacterial taxon with a large and distinct metabolic repertoire.</title>
        <authorList>
            <person name="Wilson M.C."/>
            <person name="Mori T."/>
            <person name="Ruckert C."/>
            <person name="Uria A.R."/>
            <person name="Helf M.J."/>
            <person name="Takada K."/>
            <person name="Gernert C."/>
            <person name="Steffens U.A."/>
            <person name="Heycke N."/>
            <person name="Schmitt S."/>
            <person name="Rinke C."/>
            <person name="Helfrich E.J."/>
            <person name="Brachmann A.O."/>
            <person name="Gurgui C."/>
            <person name="Wakimoto T."/>
            <person name="Kracht M."/>
            <person name="Crusemann M."/>
            <person name="Hentschel U."/>
            <person name="Abe I."/>
            <person name="Matsunaga S."/>
            <person name="Kalinowski J."/>
            <person name="Takeyama H."/>
            <person name="Piel J."/>
        </authorList>
    </citation>
    <scope>NUCLEOTIDE SEQUENCE [LARGE SCALE GENOMIC DNA]</scope>
    <source>
        <strain evidence="3">TSY1</strain>
    </source>
</reference>
<dbReference type="EMBL" id="AZHW01000630">
    <property type="protein sequence ID" value="ETW97702.1"/>
    <property type="molecule type" value="Genomic_DNA"/>
</dbReference>
<dbReference type="Gene3D" id="3.30.720.120">
    <property type="match status" value="1"/>
</dbReference>
<accession>W4LI91</accession>
<proteinExistence type="predicted"/>
<evidence type="ECO:0000259" key="1">
    <source>
        <dbReference type="PROSITE" id="PS51819"/>
    </source>
</evidence>
<dbReference type="Proteomes" id="UP000019141">
    <property type="component" value="Unassembled WGS sequence"/>
</dbReference>
<dbReference type="Gene3D" id="3.30.720.110">
    <property type="match status" value="1"/>
</dbReference>
<dbReference type="InterPro" id="IPR029068">
    <property type="entry name" value="Glyas_Bleomycin-R_OHBP_Dase"/>
</dbReference>
<sequence length="132" mass="15029">TLYLLYADVESALDWLSKAFGFRERLRFPGSDGKLVHAEMESGDSVIMMGFPGPGYRNPKQLGQATQHTYIYVDNVDQHFEQAQRAGATILAPPEDQFYGDRRYGAKDPEGHQWYFAQHIRDVALEDMQMPG</sequence>
<dbReference type="PANTHER" id="PTHR34109">
    <property type="entry name" value="BNAUNNG04460D PROTEIN-RELATED"/>
    <property type="match status" value="1"/>
</dbReference>
<keyword evidence="3" id="KW-1185">Reference proteome</keyword>
<dbReference type="HOGENOM" id="CLU_1910956_0_0_7"/>
<feature type="domain" description="VOC" evidence="1">
    <location>
        <begin position="1"/>
        <end position="119"/>
    </location>
</feature>